<proteinExistence type="predicted"/>
<reference evidence="3" key="1">
    <citation type="journal article" date="2019" name="Int. J. Syst. Evol. Microbiol.">
        <title>The Global Catalogue of Microorganisms (GCM) 10K type strain sequencing project: providing services to taxonomists for standard genome sequencing and annotation.</title>
        <authorList>
            <consortium name="The Broad Institute Genomics Platform"/>
            <consortium name="The Broad Institute Genome Sequencing Center for Infectious Disease"/>
            <person name="Wu L."/>
            <person name="Ma J."/>
        </authorList>
    </citation>
    <scope>NUCLEOTIDE SEQUENCE [LARGE SCALE GENOMIC DNA]</scope>
    <source>
        <strain evidence="3">JCM 18055</strain>
    </source>
</reference>
<evidence type="ECO:0000313" key="3">
    <source>
        <dbReference type="Proteomes" id="UP001500325"/>
    </source>
</evidence>
<keyword evidence="1" id="KW-0472">Membrane</keyword>
<evidence type="ECO:0000313" key="2">
    <source>
        <dbReference type="EMBL" id="GAA4677439.1"/>
    </source>
</evidence>
<dbReference type="Proteomes" id="UP001500325">
    <property type="component" value="Unassembled WGS sequence"/>
</dbReference>
<organism evidence="2 3">
    <name type="scientific">Pseudonocardia yuanmonensis</name>
    <dbReference type="NCBI Taxonomy" id="1095914"/>
    <lineage>
        <taxon>Bacteria</taxon>
        <taxon>Bacillati</taxon>
        <taxon>Actinomycetota</taxon>
        <taxon>Actinomycetes</taxon>
        <taxon>Pseudonocardiales</taxon>
        <taxon>Pseudonocardiaceae</taxon>
        <taxon>Pseudonocardia</taxon>
    </lineage>
</organism>
<keyword evidence="1" id="KW-1133">Transmembrane helix</keyword>
<protein>
    <submittedName>
        <fullName evidence="2">Uncharacterized protein</fullName>
    </submittedName>
</protein>
<accession>A0ABP8W2V6</accession>
<gene>
    <name evidence="2" type="ORF">GCM10023215_07640</name>
</gene>
<keyword evidence="3" id="KW-1185">Reference proteome</keyword>
<comment type="caution">
    <text evidence="2">The sequence shown here is derived from an EMBL/GenBank/DDBJ whole genome shotgun (WGS) entry which is preliminary data.</text>
</comment>
<name>A0ABP8W2V6_9PSEU</name>
<dbReference type="RefSeq" id="WP_345378349.1">
    <property type="nucleotide sequence ID" value="NZ_BAABIC010000002.1"/>
</dbReference>
<feature type="transmembrane region" description="Helical" evidence="1">
    <location>
        <begin position="12"/>
        <end position="31"/>
    </location>
</feature>
<sequence>MAPEHHDWTRHGAGRSLLWWPLSSFVLIAVFPDAGILPIVLSGAALALIGATGTVAARVLRRRVRARRAAGAPPALTGASGVEVVEVVGAEVVGTVKETVSEVSDALEEAVESVVDPLTERRAA</sequence>
<feature type="transmembrane region" description="Helical" evidence="1">
    <location>
        <begin position="37"/>
        <end position="60"/>
    </location>
</feature>
<keyword evidence="1" id="KW-0812">Transmembrane</keyword>
<evidence type="ECO:0000256" key="1">
    <source>
        <dbReference type="SAM" id="Phobius"/>
    </source>
</evidence>
<dbReference type="EMBL" id="BAABIC010000002">
    <property type="protein sequence ID" value="GAA4677439.1"/>
    <property type="molecule type" value="Genomic_DNA"/>
</dbReference>